<keyword evidence="5" id="KW-0030">Aminoacyl-tRNA synthetase</keyword>
<sequence>SFYMRLNDDGKTVAAMDCLVPQIGEVIGGSQREERLENLDQMIEAKGLEAKDYWWYRDLRKYGSVPHSGFGLGFERLIMLTTGVENIRDTIPFPRYPGHAEF</sequence>
<dbReference type="EMBL" id="CAUYUJ010005109">
    <property type="protein sequence ID" value="CAK0812292.1"/>
    <property type="molecule type" value="Genomic_DNA"/>
</dbReference>
<evidence type="ECO:0000313" key="8">
    <source>
        <dbReference type="Proteomes" id="UP001189429"/>
    </source>
</evidence>
<dbReference type="PANTHER" id="PTHR22594:SF34">
    <property type="entry name" value="ASPARAGINE--TRNA LIGASE, MITOCHONDRIAL-RELATED"/>
    <property type="match status" value="1"/>
</dbReference>
<dbReference type="PRINTS" id="PR01042">
    <property type="entry name" value="TRNASYNTHASP"/>
</dbReference>
<gene>
    <name evidence="7" type="ORF">PCOR1329_LOCUS16613</name>
</gene>
<reference evidence="7" key="1">
    <citation type="submission" date="2023-10" db="EMBL/GenBank/DDBJ databases">
        <authorList>
            <person name="Chen Y."/>
            <person name="Shah S."/>
            <person name="Dougan E. K."/>
            <person name="Thang M."/>
            <person name="Chan C."/>
        </authorList>
    </citation>
    <scope>NUCLEOTIDE SEQUENCE [LARGE SCALE GENOMIC DNA]</scope>
</reference>
<dbReference type="Proteomes" id="UP001189429">
    <property type="component" value="Unassembled WGS sequence"/>
</dbReference>
<dbReference type="InterPro" id="IPR004364">
    <property type="entry name" value="Aa-tRNA-synt_II"/>
</dbReference>
<evidence type="ECO:0000256" key="5">
    <source>
        <dbReference type="ARBA" id="ARBA00023146"/>
    </source>
</evidence>
<evidence type="ECO:0000313" key="7">
    <source>
        <dbReference type="EMBL" id="CAK0812292.1"/>
    </source>
</evidence>
<evidence type="ECO:0000256" key="4">
    <source>
        <dbReference type="ARBA" id="ARBA00022917"/>
    </source>
</evidence>
<name>A0ABN9R0S3_9DINO</name>
<dbReference type="SUPFAM" id="SSF55681">
    <property type="entry name" value="Class II aaRS and biotin synthetases"/>
    <property type="match status" value="1"/>
</dbReference>
<evidence type="ECO:0000256" key="3">
    <source>
        <dbReference type="ARBA" id="ARBA00022840"/>
    </source>
</evidence>
<feature type="domain" description="Aminoacyl-tRNA synthetase class II (D/K/N)" evidence="6">
    <location>
        <begin position="2"/>
        <end position="95"/>
    </location>
</feature>
<feature type="non-terminal residue" evidence="7">
    <location>
        <position position="1"/>
    </location>
</feature>
<keyword evidence="4" id="KW-0648">Protein biosynthesis</keyword>
<evidence type="ECO:0000256" key="1">
    <source>
        <dbReference type="ARBA" id="ARBA00022598"/>
    </source>
</evidence>
<comment type="caution">
    <text evidence="7">The sequence shown here is derived from an EMBL/GenBank/DDBJ whole genome shotgun (WGS) entry which is preliminary data.</text>
</comment>
<protein>
    <recommendedName>
        <fullName evidence="6">Aminoacyl-tRNA synthetase class II (D/K/N) domain-containing protein</fullName>
    </recommendedName>
</protein>
<evidence type="ECO:0000256" key="2">
    <source>
        <dbReference type="ARBA" id="ARBA00022741"/>
    </source>
</evidence>
<dbReference type="InterPro" id="IPR002312">
    <property type="entry name" value="Asp/Asn-tRNA-synth_IIb"/>
</dbReference>
<keyword evidence="3" id="KW-0067">ATP-binding</keyword>
<dbReference type="Pfam" id="PF00152">
    <property type="entry name" value="tRNA-synt_2"/>
    <property type="match status" value="1"/>
</dbReference>
<keyword evidence="2" id="KW-0547">Nucleotide-binding</keyword>
<keyword evidence="1" id="KW-0436">Ligase</keyword>
<keyword evidence="8" id="KW-1185">Reference proteome</keyword>
<dbReference type="Gene3D" id="3.30.930.10">
    <property type="entry name" value="Bira Bifunctional Protein, Domain 2"/>
    <property type="match status" value="1"/>
</dbReference>
<proteinExistence type="predicted"/>
<dbReference type="PANTHER" id="PTHR22594">
    <property type="entry name" value="ASPARTYL/LYSYL-TRNA SYNTHETASE"/>
    <property type="match status" value="1"/>
</dbReference>
<accession>A0ABN9R0S3</accession>
<organism evidence="7 8">
    <name type="scientific">Prorocentrum cordatum</name>
    <dbReference type="NCBI Taxonomy" id="2364126"/>
    <lineage>
        <taxon>Eukaryota</taxon>
        <taxon>Sar</taxon>
        <taxon>Alveolata</taxon>
        <taxon>Dinophyceae</taxon>
        <taxon>Prorocentrales</taxon>
        <taxon>Prorocentraceae</taxon>
        <taxon>Prorocentrum</taxon>
    </lineage>
</organism>
<dbReference type="InterPro" id="IPR045864">
    <property type="entry name" value="aa-tRNA-synth_II/BPL/LPL"/>
</dbReference>
<evidence type="ECO:0000259" key="6">
    <source>
        <dbReference type="Pfam" id="PF00152"/>
    </source>
</evidence>